<organism evidence="2">
    <name type="scientific">Burkholderia contaminans</name>
    <dbReference type="NCBI Taxonomy" id="488447"/>
    <lineage>
        <taxon>Bacteria</taxon>
        <taxon>Pseudomonadati</taxon>
        <taxon>Pseudomonadota</taxon>
        <taxon>Betaproteobacteria</taxon>
        <taxon>Burkholderiales</taxon>
        <taxon>Burkholderiaceae</taxon>
        <taxon>Burkholderia</taxon>
        <taxon>Burkholderia cepacia complex</taxon>
    </lineage>
</organism>
<sequence>MFSAEVNRKYRCNENEWIDADRWGGGAGRRRQPAGVGWRVPADGIDAATEFIRMTPPIAGTPCFPGVQTGRDEIPGPRGPAGKAGRFF</sequence>
<reference evidence="2" key="1">
    <citation type="journal article" date="2016" name="Biosci. Biotechnol. Biochem.">
        <title>Bioconversion of AHX to AOH by resting cells of Burkholderia contaminans CH-1.</title>
        <authorList>
            <person name="Choi J.H."/>
            <person name="Kikuchi A."/>
            <person name="Pumkaeo P."/>
            <person name="Hirai H."/>
            <person name="Tokuyama S."/>
            <person name="Kawagishi H."/>
        </authorList>
    </citation>
    <scope>NUCLEOTIDE SEQUENCE</scope>
    <source>
        <strain evidence="2">CH-1</strain>
    </source>
</reference>
<accession>A0A250LCL1</accession>
<reference evidence="2" key="2">
    <citation type="journal article" date="2017" name="Genome Announc.">
        <title>High-Quality Draft Genome Sequence of Burkholderia contaminans CH-1, a Gram-Negative Bacterium That Metabolizes 2-Azahypoxanthine, a Plant Growth-Regulating Compound.</title>
        <authorList>
            <person name="Choi J.-H."/>
            <person name="Sugiura H."/>
            <person name="Moriuchi R."/>
            <person name="Kawagishi H."/>
            <person name="Dohra H."/>
        </authorList>
    </citation>
    <scope>NUCLEOTIDE SEQUENCE</scope>
    <source>
        <strain evidence="2">CH-1</strain>
    </source>
</reference>
<protein>
    <submittedName>
        <fullName evidence="2">Uncharacterized protein</fullName>
    </submittedName>
</protein>
<dbReference type="AlphaFoldDB" id="A0A250LCL1"/>
<gene>
    <name evidence="2" type="ORF">BCCH1_37530</name>
</gene>
<dbReference type="EMBL" id="AP018358">
    <property type="protein sequence ID" value="BBA41301.1"/>
    <property type="molecule type" value="Genomic_DNA"/>
</dbReference>
<feature type="region of interest" description="Disordered" evidence="1">
    <location>
        <begin position="58"/>
        <end position="88"/>
    </location>
</feature>
<name>A0A250LCL1_9BURK</name>
<proteinExistence type="predicted"/>
<evidence type="ECO:0000256" key="1">
    <source>
        <dbReference type="SAM" id="MobiDB-lite"/>
    </source>
</evidence>
<evidence type="ECO:0000313" key="2">
    <source>
        <dbReference type="EMBL" id="BBA41301.1"/>
    </source>
</evidence>